<evidence type="ECO:0000313" key="15">
    <source>
        <dbReference type="EMBL" id="AKQ33841.1"/>
    </source>
</evidence>
<dbReference type="PANTHER" id="PTHR42765">
    <property type="entry name" value="SOLEUCYL-TRNA SYNTHETASE"/>
    <property type="match status" value="1"/>
</dbReference>
<feature type="binding site" evidence="11">
    <location>
        <position position="922"/>
    </location>
    <ligand>
        <name>Zn(2+)</name>
        <dbReference type="ChEBI" id="CHEBI:29105"/>
    </ligand>
</feature>
<evidence type="ECO:0000256" key="3">
    <source>
        <dbReference type="ARBA" id="ARBA00022723"/>
    </source>
</evidence>
<evidence type="ECO:0000256" key="2">
    <source>
        <dbReference type="ARBA" id="ARBA00022598"/>
    </source>
</evidence>
<dbReference type="EMBL" id="CP011126">
    <property type="protein sequence ID" value="AKQ33841.1"/>
    <property type="molecule type" value="Genomic_DNA"/>
</dbReference>
<evidence type="ECO:0000256" key="1">
    <source>
        <dbReference type="ARBA" id="ARBA00006887"/>
    </source>
</evidence>
<evidence type="ECO:0000256" key="10">
    <source>
        <dbReference type="ARBA" id="ARBA00048359"/>
    </source>
</evidence>
<dbReference type="PRINTS" id="PR00984">
    <property type="entry name" value="TRNASYNTHILE"/>
</dbReference>
<comment type="domain">
    <text evidence="11">IleRS has two distinct active sites: one for aminoacylation and one for editing. The misactivated valine is translocated from the active site to the editing site, which sterically excludes the correctly activated isoleucine. The single editing site contains two valyl binding pockets, one specific for each substrate (Val-AMP or Val-tRNA(Ile)).</text>
</comment>
<keyword evidence="4 11" id="KW-0547">Nucleotide-binding</keyword>
<keyword evidence="6 11" id="KW-0067">ATP-binding</keyword>
<feature type="binding site" evidence="11">
    <location>
        <position position="605"/>
    </location>
    <ligand>
        <name>ATP</name>
        <dbReference type="ChEBI" id="CHEBI:30616"/>
    </ligand>
</feature>
<keyword evidence="2 11" id="KW-0436">Ligase</keyword>
<comment type="similarity">
    <text evidence="1 11">Belongs to the class-I aminoacyl-tRNA synthetase family. IleS type 1 subfamily.</text>
</comment>
<feature type="binding site" evidence="11">
    <location>
        <position position="919"/>
    </location>
    <ligand>
        <name>Zn(2+)</name>
        <dbReference type="ChEBI" id="CHEBI:29105"/>
    </ligand>
</feature>
<gene>
    <name evidence="11 15" type="primary">ileS</name>
    <name evidence="15" type="ORF">CleRT_12460</name>
</gene>
<feature type="short sequence motif" description="'KMSKS' region" evidence="11">
    <location>
        <begin position="602"/>
        <end position="606"/>
    </location>
</feature>
<dbReference type="RefSeq" id="WP_048875498.1">
    <property type="nucleotide sequence ID" value="NZ_CP011126.1"/>
</dbReference>
<feature type="binding site" evidence="11">
    <location>
        <position position="902"/>
    </location>
    <ligand>
        <name>Zn(2+)</name>
        <dbReference type="ChEBI" id="CHEBI:29105"/>
    </ligand>
</feature>
<dbReference type="InterPro" id="IPR010663">
    <property type="entry name" value="Znf_FPG/IleRS"/>
</dbReference>
<dbReference type="InterPro" id="IPR002300">
    <property type="entry name" value="aa-tRNA-synth_Ia"/>
</dbReference>
<keyword evidence="8 11" id="KW-0030">Aminoacyl-tRNA synthetase</keyword>
<dbReference type="InterPro" id="IPR009080">
    <property type="entry name" value="tRNAsynth_Ia_anticodon-bd"/>
</dbReference>
<evidence type="ECO:0000256" key="7">
    <source>
        <dbReference type="ARBA" id="ARBA00022917"/>
    </source>
</evidence>
<feature type="short sequence motif" description="'HIGH' region" evidence="11">
    <location>
        <begin position="58"/>
        <end position="68"/>
    </location>
</feature>
<evidence type="ECO:0000313" key="16">
    <source>
        <dbReference type="Proteomes" id="UP000063965"/>
    </source>
</evidence>
<reference evidence="15 16" key="1">
    <citation type="journal article" date="2015" name="Genome Biol. Evol.">
        <title>Distinctive Genome Reduction Rates Revealed by Genomic Analyses of Two Coxiella-Like Endosymbionts in Ticks.</title>
        <authorList>
            <person name="Gottlieb Y."/>
            <person name="Lalzar I."/>
            <person name="Klasson L."/>
        </authorList>
    </citation>
    <scope>NUCLEOTIDE SEQUENCE [LARGE SCALE GENOMIC DNA]</scope>
    <source>
        <strain evidence="15 16">CRt</strain>
    </source>
</reference>
<keyword evidence="16" id="KW-1185">Reference proteome</keyword>
<name>A0ABM5UV74_9COXI</name>
<evidence type="ECO:0000256" key="5">
    <source>
        <dbReference type="ARBA" id="ARBA00022833"/>
    </source>
</evidence>
<dbReference type="InterPro" id="IPR009008">
    <property type="entry name" value="Val/Leu/Ile-tRNA-synth_edit"/>
</dbReference>
<comment type="cofactor">
    <cofactor evidence="11">
        <name>Zn(2+)</name>
        <dbReference type="ChEBI" id="CHEBI:29105"/>
    </cofactor>
    <text evidence="11">Binds 1 zinc ion per subunit.</text>
</comment>
<dbReference type="GO" id="GO:0016874">
    <property type="term" value="F:ligase activity"/>
    <property type="evidence" value="ECO:0007669"/>
    <property type="project" value="UniProtKB-KW"/>
</dbReference>
<dbReference type="Gene3D" id="3.40.50.620">
    <property type="entry name" value="HUPs"/>
    <property type="match status" value="2"/>
</dbReference>
<dbReference type="PANTHER" id="PTHR42765:SF1">
    <property type="entry name" value="ISOLEUCINE--TRNA LIGASE, MITOCHONDRIAL"/>
    <property type="match status" value="1"/>
</dbReference>
<feature type="binding site" evidence="11">
    <location>
        <position position="561"/>
    </location>
    <ligand>
        <name>L-isoleucyl-5'-AMP</name>
        <dbReference type="ChEBI" id="CHEBI:178002"/>
    </ligand>
</feature>
<dbReference type="CDD" id="cd07960">
    <property type="entry name" value="Anticodon_Ia_Ile_BEm"/>
    <property type="match status" value="1"/>
</dbReference>
<accession>A0ABM5UV74</accession>
<dbReference type="NCBIfam" id="TIGR00392">
    <property type="entry name" value="ileS"/>
    <property type="match status" value="1"/>
</dbReference>
<dbReference type="InterPro" id="IPR002301">
    <property type="entry name" value="Ile-tRNA-ligase"/>
</dbReference>
<feature type="domain" description="Zinc finger FPG/IleRS-type" evidence="13">
    <location>
        <begin position="896"/>
        <end position="925"/>
    </location>
</feature>
<dbReference type="SUPFAM" id="SSF52374">
    <property type="entry name" value="Nucleotidylyl transferase"/>
    <property type="match status" value="1"/>
</dbReference>
<evidence type="ECO:0000259" key="12">
    <source>
        <dbReference type="Pfam" id="PF00133"/>
    </source>
</evidence>
<keyword evidence="5 11" id="KW-0862">Zinc</keyword>
<feature type="domain" description="Aminoacyl-tRNA synthetase class Ia" evidence="12">
    <location>
        <begin position="28"/>
        <end position="641"/>
    </location>
</feature>
<dbReference type="SUPFAM" id="SSF47323">
    <property type="entry name" value="Anticodon-binding domain of a subclass of class I aminoacyl-tRNA synthetases"/>
    <property type="match status" value="1"/>
</dbReference>
<feature type="binding site" evidence="11">
    <location>
        <position position="899"/>
    </location>
    <ligand>
        <name>Zn(2+)</name>
        <dbReference type="ChEBI" id="CHEBI:29105"/>
    </ligand>
</feature>
<protein>
    <recommendedName>
        <fullName evidence="11">Isoleucine--tRNA ligase</fullName>
        <ecNumber evidence="11">6.1.1.5</ecNumber>
    </recommendedName>
    <alternativeName>
        <fullName evidence="11">Isoleucyl-tRNA synthetase</fullName>
        <shortName evidence="11">IleRS</shortName>
    </alternativeName>
</protein>
<evidence type="ECO:0000256" key="6">
    <source>
        <dbReference type="ARBA" id="ARBA00022840"/>
    </source>
</evidence>
<dbReference type="InterPro" id="IPR033708">
    <property type="entry name" value="Anticodon_Ile_BEm"/>
</dbReference>
<proteinExistence type="inferred from homology"/>
<keyword evidence="11" id="KW-0963">Cytoplasm</keyword>
<dbReference type="Pfam" id="PF06827">
    <property type="entry name" value="zf-FPG_IleRS"/>
    <property type="match status" value="1"/>
</dbReference>
<dbReference type="SUPFAM" id="SSF50677">
    <property type="entry name" value="ValRS/IleRS/LeuRS editing domain"/>
    <property type="match status" value="1"/>
</dbReference>
<evidence type="ECO:0000256" key="8">
    <source>
        <dbReference type="ARBA" id="ARBA00023146"/>
    </source>
</evidence>
<dbReference type="EC" id="6.1.1.5" evidence="11"/>
<evidence type="ECO:0000259" key="14">
    <source>
        <dbReference type="Pfam" id="PF08264"/>
    </source>
</evidence>
<sequence>MTDYKDTLNLPKTDFPMRANLPQREPEILARWQELDLYQKIREACNGRSKFILHDGPPYANGRAHLGTAFNKTLKDIVVKSKTLSGFDSPFVPGWDCHGLPIELNVEKNVGKEKLSANEFRQACRDYAASQIELQREDFKRLGVIGDWQNPYLTMDFHYEADAVRSLSKIVANGHLLRGQKPVHWCIACGSALAEAEVEYRDKASPSIDVVFEAVDFEEVRRRFGVKSEKTLVIIPIWTTTPWTLPANEAISVHPDLHYALVKSELHSQPTYLVVAKDLVDKTMQRYGIDNYEVHGNLKGEKLEGIQLQHPFLDRIVPIILGEHVTTEVGTGNVHTAPAHGLEDYFVAEKYNLPINNPVDARGRFVEGTFLVGGQSVFKANEPIIVLLANSRHLLHTETIQHSYPHCWRHKTPLIFRVTPQWFIGMDKKGLRNLALVEIKKVKWIPTWGQARIGKMIADRPDWCISRQRLWGIPIPLFIEKQSGDLHRNTPALMEKVAQLIEKNSVDAWFDLEPKTLLGDEAERYEKVTDVLDVWFDSGVTHFSVLEERPELHVPAELYLEGSDQHRGWFQSSLLTALAIRNKAPYKAVLTYGFVVDSQGRKMSKSLGNVILPSDVVKNLGADVLRLWAASMDYTVEVNVSDEILKRASDAYRRIRNSARFLLSNLYDFNPRKDSVATEQLVALDRWAIVVTQRFQEKIITAYDHYRFPTIYQAIHNFCTVEMGSFYLDILKDRLYTSKKTGLARRSAQTALYYIAEAFVCWIAPIISFTADEIWQFMPNDREASVFLTQWFSDFPAIKLREEEDQEWRVLLQVRDEVNKALESYRNEGKIGSALAAEILLYADENLYPILAKFGNELRFVLITSEAKVFPIKEKTKEAFSTNLPELVLEIRVSEFKKCARCWQHQPSVGQIEEHPDLCERCVSNAFGDGEERRFA</sequence>
<dbReference type="Pfam" id="PF00133">
    <property type="entry name" value="tRNA-synt_1"/>
    <property type="match status" value="1"/>
</dbReference>
<organism evidence="15 16">
    <name type="scientific">Candidatus Coxiella mudrowiae</name>
    <dbReference type="NCBI Taxonomy" id="2054173"/>
    <lineage>
        <taxon>Bacteria</taxon>
        <taxon>Pseudomonadati</taxon>
        <taxon>Pseudomonadota</taxon>
        <taxon>Gammaproteobacteria</taxon>
        <taxon>Legionellales</taxon>
        <taxon>Coxiellaceae</taxon>
        <taxon>Coxiella</taxon>
    </lineage>
</organism>
<keyword evidence="3 11" id="KW-0479">Metal-binding</keyword>
<comment type="subunit">
    <text evidence="11">Monomer.</text>
</comment>
<evidence type="ECO:0000256" key="11">
    <source>
        <dbReference type="HAMAP-Rule" id="MF_02002"/>
    </source>
</evidence>
<dbReference type="Gene3D" id="1.10.730.20">
    <property type="match status" value="1"/>
</dbReference>
<keyword evidence="7 11" id="KW-0648">Protein biosynthesis</keyword>
<dbReference type="InterPro" id="IPR023585">
    <property type="entry name" value="Ile-tRNA-ligase_type1"/>
</dbReference>
<evidence type="ECO:0000256" key="4">
    <source>
        <dbReference type="ARBA" id="ARBA00022741"/>
    </source>
</evidence>
<feature type="domain" description="Methionyl/Valyl/Leucyl/Isoleucyl-tRNA synthetase anticodon-binding" evidence="14">
    <location>
        <begin position="685"/>
        <end position="839"/>
    </location>
</feature>
<dbReference type="InterPro" id="IPR050081">
    <property type="entry name" value="Ile-tRNA_ligase"/>
</dbReference>
<comment type="function">
    <text evidence="9 11">Catalyzes the attachment of isoleucine to tRNA(Ile). As IleRS can inadvertently accommodate and process structurally similar amino acids such as valine, to avoid such errors it has two additional distinct tRNA(Ile)-dependent editing activities. One activity is designated as 'pretransfer' editing and involves the hydrolysis of activated Val-AMP. The other activity is designated 'posttransfer' editing and involves deacylation of mischarged Val-tRNA(Ile).</text>
</comment>
<comment type="catalytic activity">
    <reaction evidence="10 11">
        <text>tRNA(Ile) + L-isoleucine + ATP = L-isoleucyl-tRNA(Ile) + AMP + diphosphate</text>
        <dbReference type="Rhea" id="RHEA:11060"/>
        <dbReference type="Rhea" id="RHEA-COMP:9666"/>
        <dbReference type="Rhea" id="RHEA-COMP:9695"/>
        <dbReference type="ChEBI" id="CHEBI:30616"/>
        <dbReference type="ChEBI" id="CHEBI:33019"/>
        <dbReference type="ChEBI" id="CHEBI:58045"/>
        <dbReference type="ChEBI" id="CHEBI:78442"/>
        <dbReference type="ChEBI" id="CHEBI:78528"/>
        <dbReference type="ChEBI" id="CHEBI:456215"/>
        <dbReference type="EC" id="6.1.1.5"/>
    </reaction>
</comment>
<dbReference type="Pfam" id="PF08264">
    <property type="entry name" value="Anticodon_1"/>
    <property type="match status" value="1"/>
</dbReference>
<dbReference type="Gene3D" id="3.90.740.10">
    <property type="entry name" value="Valyl/Leucyl/Isoleucyl-tRNA synthetase, editing domain"/>
    <property type="match status" value="1"/>
</dbReference>
<dbReference type="InterPro" id="IPR013155">
    <property type="entry name" value="M/V/L/I-tRNA-synth_anticd-bd"/>
</dbReference>
<evidence type="ECO:0000259" key="13">
    <source>
        <dbReference type="Pfam" id="PF06827"/>
    </source>
</evidence>
<comment type="subcellular location">
    <subcellularLocation>
        <location evidence="11">Cytoplasm</location>
    </subcellularLocation>
</comment>
<evidence type="ECO:0000256" key="9">
    <source>
        <dbReference type="ARBA" id="ARBA00025217"/>
    </source>
</evidence>
<dbReference type="InterPro" id="IPR014729">
    <property type="entry name" value="Rossmann-like_a/b/a_fold"/>
</dbReference>
<dbReference type="HAMAP" id="MF_02002">
    <property type="entry name" value="Ile_tRNA_synth_type1"/>
    <property type="match status" value="1"/>
</dbReference>
<dbReference type="Proteomes" id="UP000063965">
    <property type="component" value="Chromosome"/>
</dbReference>